<evidence type="ECO:0000256" key="1">
    <source>
        <dbReference type="SAM" id="MobiDB-lite"/>
    </source>
</evidence>
<name>A0A1D2M439_ORCCI</name>
<keyword evidence="3" id="KW-1185">Reference proteome</keyword>
<accession>A0A1D2M439</accession>
<evidence type="ECO:0000313" key="2">
    <source>
        <dbReference type="EMBL" id="ODM87739.1"/>
    </source>
</evidence>
<organism evidence="2 3">
    <name type="scientific">Orchesella cincta</name>
    <name type="common">Springtail</name>
    <name type="synonym">Podura cincta</name>
    <dbReference type="NCBI Taxonomy" id="48709"/>
    <lineage>
        <taxon>Eukaryota</taxon>
        <taxon>Metazoa</taxon>
        <taxon>Ecdysozoa</taxon>
        <taxon>Arthropoda</taxon>
        <taxon>Hexapoda</taxon>
        <taxon>Collembola</taxon>
        <taxon>Entomobryomorpha</taxon>
        <taxon>Entomobryoidea</taxon>
        <taxon>Orchesellidae</taxon>
        <taxon>Orchesellinae</taxon>
        <taxon>Orchesella</taxon>
    </lineage>
</organism>
<reference evidence="2 3" key="1">
    <citation type="journal article" date="2016" name="Genome Biol. Evol.">
        <title>Gene Family Evolution Reflects Adaptation to Soil Environmental Stressors in the Genome of the Collembolan Orchesella cincta.</title>
        <authorList>
            <person name="Faddeeva-Vakhrusheva A."/>
            <person name="Derks M.F."/>
            <person name="Anvar S.Y."/>
            <person name="Agamennone V."/>
            <person name="Suring W."/>
            <person name="Smit S."/>
            <person name="van Straalen N.M."/>
            <person name="Roelofs D."/>
        </authorList>
    </citation>
    <scope>NUCLEOTIDE SEQUENCE [LARGE SCALE GENOMIC DNA]</scope>
    <source>
        <tissue evidence="2">Mixed pool</tissue>
    </source>
</reference>
<dbReference type="AlphaFoldDB" id="A0A1D2M439"/>
<protein>
    <submittedName>
        <fullName evidence="2">Uncharacterized protein</fullName>
    </submittedName>
</protein>
<evidence type="ECO:0000313" key="3">
    <source>
        <dbReference type="Proteomes" id="UP000094527"/>
    </source>
</evidence>
<dbReference type="Proteomes" id="UP000094527">
    <property type="component" value="Unassembled WGS sequence"/>
</dbReference>
<gene>
    <name evidence="2" type="ORF">Ocin01_18942</name>
</gene>
<feature type="region of interest" description="Disordered" evidence="1">
    <location>
        <begin position="59"/>
        <end position="81"/>
    </location>
</feature>
<sequence length="81" mass="9172">MSIHRVYTDSRLQTKCTLHIRLISHHPAMVSVSPNHVIREALTDPEILSCFQVIKELRPHVPPQRKSSTASNSNNQKTTST</sequence>
<dbReference type="EMBL" id="LJIJ01004777">
    <property type="protein sequence ID" value="ODM87739.1"/>
    <property type="molecule type" value="Genomic_DNA"/>
</dbReference>
<feature type="compositionally biased region" description="Polar residues" evidence="1">
    <location>
        <begin position="65"/>
        <end position="81"/>
    </location>
</feature>
<comment type="caution">
    <text evidence="2">The sequence shown here is derived from an EMBL/GenBank/DDBJ whole genome shotgun (WGS) entry which is preliminary data.</text>
</comment>
<dbReference type="OrthoDB" id="7305308at2759"/>
<proteinExistence type="predicted"/>